<dbReference type="Proteomes" id="UP001152798">
    <property type="component" value="Chromosome 4"/>
</dbReference>
<accession>A0A9P0H9Q2</accession>
<feature type="region of interest" description="Disordered" evidence="1">
    <location>
        <begin position="47"/>
        <end position="68"/>
    </location>
</feature>
<feature type="compositionally biased region" description="Polar residues" evidence="1">
    <location>
        <begin position="48"/>
        <end position="57"/>
    </location>
</feature>
<dbReference type="EMBL" id="OV725080">
    <property type="protein sequence ID" value="CAH1397987.1"/>
    <property type="molecule type" value="Genomic_DNA"/>
</dbReference>
<reference evidence="2" key="1">
    <citation type="submission" date="2022-01" db="EMBL/GenBank/DDBJ databases">
        <authorList>
            <person name="King R."/>
        </authorList>
    </citation>
    <scope>NUCLEOTIDE SEQUENCE</scope>
</reference>
<evidence type="ECO:0000256" key="1">
    <source>
        <dbReference type="SAM" id="MobiDB-lite"/>
    </source>
</evidence>
<organism evidence="2 3">
    <name type="scientific">Nezara viridula</name>
    <name type="common">Southern green stink bug</name>
    <name type="synonym">Cimex viridulus</name>
    <dbReference type="NCBI Taxonomy" id="85310"/>
    <lineage>
        <taxon>Eukaryota</taxon>
        <taxon>Metazoa</taxon>
        <taxon>Ecdysozoa</taxon>
        <taxon>Arthropoda</taxon>
        <taxon>Hexapoda</taxon>
        <taxon>Insecta</taxon>
        <taxon>Pterygota</taxon>
        <taxon>Neoptera</taxon>
        <taxon>Paraneoptera</taxon>
        <taxon>Hemiptera</taxon>
        <taxon>Heteroptera</taxon>
        <taxon>Panheteroptera</taxon>
        <taxon>Pentatomomorpha</taxon>
        <taxon>Pentatomoidea</taxon>
        <taxon>Pentatomidae</taxon>
        <taxon>Pentatominae</taxon>
        <taxon>Nezara</taxon>
    </lineage>
</organism>
<gene>
    <name evidence="2" type="ORF">NEZAVI_LOCUS7721</name>
</gene>
<evidence type="ECO:0000313" key="3">
    <source>
        <dbReference type="Proteomes" id="UP001152798"/>
    </source>
</evidence>
<keyword evidence="3" id="KW-1185">Reference proteome</keyword>
<evidence type="ECO:0000313" key="2">
    <source>
        <dbReference type="EMBL" id="CAH1397987.1"/>
    </source>
</evidence>
<sequence length="117" mass="13281">MHKLREGNYAARPVQAIHRSGSEEADFFEPPEEHADRFLSAGIRYRSRTPSPLSSARDTPPPGMPAPKQVQLQMNWPHHSSYLLFPLYRYSSIFAEVAPIPAMVICIRVWTPGGDRH</sequence>
<dbReference type="AlphaFoldDB" id="A0A9P0H9Q2"/>
<protein>
    <submittedName>
        <fullName evidence="2">Uncharacterized protein</fullName>
    </submittedName>
</protein>
<proteinExistence type="predicted"/>
<name>A0A9P0H9Q2_NEZVI</name>